<accession>A0A2V0PR78</accession>
<dbReference type="AlphaFoldDB" id="A0A2V0PR78"/>
<proteinExistence type="predicted"/>
<dbReference type="PANTHER" id="PTHR35292:SF13">
    <property type="entry name" value="OS03G0581800 PROTEIN"/>
    <property type="match status" value="1"/>
</dbReference>
<evidence type="ECO:0000313" key="1">
    <source>
        <dbReference type="EMBL" id="GBG00611.1"/>
    </source>
</evidence>
<dbReference type="PANTHER" id="PTHR35292">
    <property type="entry name" value="EXPRESSED PROTEIN"/>
    <property type="match status" value="1"/>
</dbReference>
<dbReference type="FunCoup" id="A0A2V0PR78">
    <property type="interactions" value="114"/>
</dbReference>
<protein>
    <submittedName>
        <fullName evidence="1">Uncharacterized protein</fullName>
    </submittedName>
</protein>
<sequence length="90" mass="10087">MFALRGLNQARAVARVPRQAAVFQQKRGMAGGEDEDDSMFVNWWDNPLNPDSWHKHQLAWWGVAFWGAVFYTAFGGKKKEAPAPAEPAQA</sequence>
<name>A0A2V0PR78_9CHLO</name>
<gene>
    <name evidence="1" type="ORF">Rsub_13319</name>
</gene>
<organism evidence="1 2">
    <name type="scientific">Raphidocelis subcapitata</name>
    <dbReference type="NCBI Taxonomy" id="307507"/>
    <lineage>
        <taxon>Eukaryota</taxon>
        <taxon>Viridiplantae</taxon>
        <taxon>Chlorophyta</taxon>
        <taxon>core chlorophytes</taxon>
        <taxon>Chlorophyceae</taxon>
        <taxon>CS clade</taxon>
        <taxon>Sphaeropleales</taxon>
        <taxon>Selenastraceae</taxon>
        <taxon>Raphidocelis</taxon>
    </lineage>
</organism>
<evidence type="ECO:0000313" key="2">
    <source>
        <dbReference type="Proteomes" id="UP000247498"/>
    </source>
</evidence>
<keyword evidence="2" id="KW-1185">Reference proteome</keyword>
<dbReference type="EMBL" id="BDRX01000261">
    <property type="protein sequence ID" value="GBG00611.1"/>
    <property type="molecule type" value="Genomic_DNA"/>
</dbReference>
<reference evidence="1 2" key="1">
    <citation type="journal article" date="2018" name="Sci. Rep.">
        <title>Raphidocelis subcapitata (=Pseudokirchneriella subcapitata) provides an insight into genome evolution and environmental adaptations in the Sphaeropleales.</title>
        <authorList>
            <person name="Suzuki S."/>
            <person name="Yamaguchi H."/>
            <person name="Nakajima N."/>
            <person name="Kawachi M."/>
        </authorList>
    </citation>
    <scope>NUCLEOTIDE SEQUENCE [LARGE SCALE GENOMIC DNA]</scope>
    <source>
        <strain evidence="1 2">NIES-35</strain>
    </source>
</reference>
<dbReference type="Proteomes" id="UP000247498">
    <property type="component" value="Unassembled WGS sequence"/>
</dbReference>
<comment type="caution">
    <text evidence="1">The sequence shown here is derived from an EMBL/GenBank/DDBJ whole genome shotgun (WGS) entry which is preliminary data.</text>
</comment>
<dbReference type="InParanoid" id="A0A2V0PR78"/>
<dbReference type="OrthoDB" id="537257at2759"/>